<accession>A0A4P9VVQ7</accession>
<evidence type="ECO:0000313" key="3">
    <source>
        <dbReference type="Proteomes" id="UP000269721"/>
    </source>
</evidence>
<keyword evidence="3" id="KW-1185">Reference proteome</keyword>
<dbReference type="InterPro" id="IPR036397">
    <property type="entry name" value="RNaseH_sf"/>
</dbReference>
<dbReference type="PROSITE" id="PS50822">
    <property type="entry name" value="PIWI"/>
    <property type="match status" value="1"/>
</dbReference>
<organism evidence="2 3">
    <name type="scientific">Blyttiomyces helicus</name>
    <dbReference type="NCBI Taxonomy" id="388810"/>
    <lineage>
        <taxon>Eukaryota</taxon>
        <taxon>Fungi</taxon>
        <taxon>Fungi incertae sedis</taxon>
        <taxon>Chytridiomycota</taxon>
        <taxon>Chytridiomycota incertae sedis</taxon>
        <taxon>Chytridiomycetes</taxon>
        <taxon>Chytridiomycetes incertae sedis</taxon>
        <taxon>Blyttiomyces</taxon>
    </lineage>
</organism>
<feature type="non-terminal residue" evidence="2">
    <location>
        <position position="1"/>
    </location>
</feature>
<dbReference type="GO" id="GO:0003676">
    <property type="term" value="F:nucleic acid binding"/>
    <property type="evidence" value="ECO:0007669"/>
    <property type="project" value="InterPro"/>
</dbReference>
<dbReference type="SUPFAM" id="SSF53098">
    <property type="entry name" value="Ribonuclease H-like"/>
    <property type="match status" value="1"/>
</dbReference>
<dbReference type="OrthoDB" id="10252740at2759"/>
<sequence length="263" mass="29111">SNLVLKINAKLGGINSFMDPVRELSFLGSEVPTMMLGADVTHPPPGTAEGRSIAAVVGSIDEKYCEYRASIRVQEARREIVTELEAMSAELLDLYKAALGRYPARIVFFRDGVSEGQFGEVALEEISALKRACVSKGIQVKVTFLVVNKRHHARFFPVPDGDGQADRKGNPLPGTVIDTEVTHPFEFDFYLTSHSGLQGTSKPSHYHVLYDENEFSSDDIQELTYRLCYLYARSCRSVSVVPPAYYAHLVAARARCHVAGLLR</sequence>
<feature type="domain" description="Piwi" evidence="1">
    <location>
        <begin position="1"/>
        <end position="259"/>
    </location>
</feature>
<dbReference type="Pfam" id="PF02171">
    <property type="entry name" value="Piwi"/>
    <property type="match status" value="1"/>
</dbReference>
<reference evidence="3" key="1">
    <citation type="journal article" date="2018" name="Nat. Microbiol.">
        <title>Leveraging single-cell genomics to expand the fungal tree of life.</title>
        <authorList>
            <person name="Ahrendt S.R."/>
            <person name="Quandt C.A."/>
            <person name="Ciobanu D."/>
            <person name="Clum A."/>
            <person name="Salamov A."/>
            <person name="Andreopoulos B."/>
            <person name="Cheng J.F."/>
            <person name="Woyke T."/>
            <person name="Pelin A."/>
            <person name="Henrissat B."/>
            <person name="Reynolds N.K."/>
            <person name="Benny G.L."/>
            <person name="Smith M.E."/>
            <person name="James T.Y."/>
            <person name="Grigoriev I.V."/>
        </authorList>
    </citation>
    <scope>NUCLEOTIDE SEQUENCE [LARGE SCALE GENOMIC DNA]</scope>
</reference>
<dbReference type="Proteomes" id="UP000269721">
    <property type="component" value="Unassembled WGS sequence"/>
</dbReference>
<dbReference type="PANTHER" id="PTHR22891">
    <property type="entry name" value="EUKARYOTIC TRANSLATION INITIATION FACTOR 2C"/>
    <property type="match status" value="1"/>
</dbReference>
<dbReference type="AlphaFoldDB" id="A0A4P9VVQ7"/>
<evidence type="ECO:0000313" key="2">
    <source>
        <dbReference type="EMBL" id="RKO83749.1"/>
    </source>
</evidence>
<gene>
    <name evidence="2" type="ORF">BDK51DRAFT_5994</name>
</gene>
<dbReference type="EMBL" id="ML000884">
    <property type="protein sequence ID" value="RKO83749.1"/>
    <property type="molecule type" value="Genomic_DNA"/>
</dbReference>
<protein>
    <submittedName>
        <fullName evidence="2">Piwi domain-containing protein</fullName>
    </submittedName>
</protein>
<dbReference type="SMART" id="SM00950">
    <property type="entry name" value="Piwi"/>
    <property type="match status" value="1"/>
</dbReference>
<dbReference type="Gene3D" id="3.30.420.10">
    <property type="entry name" value="Ribonuclease H-like superfamily/Ribonuclease H"/>
    <property type="match status" value="1"/>
</dbReference>
<feature type="non-terminal residue" evidence="2">
    <location>
        <position position="263"/>
    </location>
</feature>
<dbReference type="InterPro" id="IPR003165">
    <property type="entry name" value="Piwi"/>
</dbReference>
<proteinExistence type="predicted"/>
<dbReference type="InterPro" id="IPR012337">
    <property type="entry name" value="RNaseH-like_sf"/>
</dbReference>
<evidence type="ECO:0000259" key="1">
    <source>
        <dbReference type="PROSITE" id="PS50822"/>
    </source>
</evidence>
<name>A0A4P9VVQ7_9FUNG</name>